<proteinExistence type="predicted"/>
<protein>
    <submittedName>
        <fullName evidence="2">Uncharacterized protein</fullName>
    </submittedName>
</protein>
<gene>
    <name evidence="2" type="ORF">KCV03_g1089</name>
</gene>
<feature type="transmembrane region" description="Helical" evidence="1">
    <location>
        <begin position="68"/>
        <end position="93"/>
    </location>
</feature>
<evidence type="ECO:0000256" key="1">
    <source>
        <dbReference type="SAM" id="Phobius"/>
    </source>
</evidence>
<dbReference type="Proteomes" id="UP000767238">
    <property type="component" value="Unassembled WGS sequence"/>
</dbReference>
<feature type="transmembrane region" description="Helical" evidence="1">
    <location>
        <begin position="27"/>
        <end position="48"/>
    </location>
</feature>
<dbReference type="EMBL" id="JAHFYH010000004">
    <property type="protein sequence ID" value="KAH0233475.1"/>
    <property type="molecule type" value="Genomic_DNA"/>
</dbReference>
<dbReference type="AlphaFoldDB" id="A0A9P8GN81"/>
<keyword evidence="1" id="KW-1133">Transmembrane helix</keyword>
<feature type="non-terminal residue" evidence="2">
    <location>
        <position position="348"/>
    </location>
</feature>
<reference evidence="2" key="2">
    <citation type="submission" date="2021-08" db="EMBL/GenBank/DDBJ databases">
        <authorList>
            <person name="Gostincar C."/>
            <person name="Sun X."/>
            <person name="Song Z."/>
            <person name="Gunde-Cimerman N."/>
        </authorList>
    </citation>
    <scope>NUCLEOTIDE SEQUENCE</scope>
    <source>
        <strain evidence="2">EXF-8016</strain>
    </source>
</reference>
<feature type="transmembrane region" description="Helical" evidence="1">
    <location>
        <begin position="151"/>
        <end position="170"/>
    </location>
</feature>
<evidence type="ECO:0000313" key="2">
    <source>
        <dbReference type="EMBL" id="KAH0233475.1"/>
    </source>
</evidence>
<feature type="transmembrane region" description="Helical" evidence="1">
    <location>
        <begin position="190"/>
        <end position="211"/>
    </location>
</feature>
<accession>A0A9P8GN81</accession>
<reference evidence="2" key="1">
    <citation type="journal article" date="2021" name="J Fungi (Basel)">
        <title>Virulence traits and population genomics of the black yeast Aureobasidium melanogenum.</title>
        <authorList>
            <person name="Cernosa A."/>
            <person name="Sun X."/>
            <person name="Gostincar C."/>
            <person name="Fang C."/>
            <person name="Gunde-Cimerman N."/>
            <person name="Song Z."/>
        </authorList>
    </citation>
    <scope>NUCLEOTIDE SEQUENCE</scope>
    <source>
        <strain evidence="2">EXF-8016</strain>
    </source>
</reference>
<comment type="caution">
    <text evidence="2">The sequence shown here is derived from an EMBL/GenBank/DDBJ whole genome shotgun (WGS) entry which is preliminary data.</text>
</comment>
<dbReference type="OrthoDB" id="3914692at2759"/>
<organism evidence="2 3">
    <name type="scientific">Aureobasidium melanogenum</name>
    <name type="common">Aureobasidium pullulans var. melanogenum</name>
    <dbReference type="NCBI Taxonomy" id="46634"/>
    <lineage>
        <taxon>Eukaryota</taxon>
        <taxon>Fungi</taxon>
        <taxon>Dikarya</taxon>
        <taxon>Ascomycota</taxon>
        <taxon>Pezizomycotina</taxon>
        <taxon>Dothideomycetes</taxon>
        <taxon>Dothideomycetidae</taxon>
        <taxon>Dothideales</taxon>
        <taxon>Saccotheciaceae</taxon>
        <taxon>Aureobasidium</taxon>
    </lineage>
</organism>
<sequence>MIQLSDHISWTARPSEAPEQIRHDLSLSIPSAICFSVLIVFLLLYVFLVEKNHAVGRHALNTLISWSSATLVVFATASLAVLDMALFVTGHYANHLKAIFKEKVLYPVILPAVNRATEIYDTAYDHVAESPDAARIYLRKLLKDEKKMQRAFDFFCSNLVATLMVLSLYLQLSLSGLLSQDDLRYVFRTYLIFISIFSCLMYALYLCYTALIPGYVLDYANQTAGIYWDRLIKMVDLDDYVCSIPRPSDNDILLHLGEEIPDSEQLLTLHMRSQWEFDFHNQNDLVTLFGDLRDHLSLELPSVAIMSSNQFAISKTDGSVKYCRKSFKVMKEQSLIGLFHFAYSSLRD</sequence>
<keyword evidence="1" id="KW-0812">Transmembrane</keyword>
<name>A0A9P8GN81_AURME</name>
<evidence type="ECO:0000313" key="3">
    <source>
        <dbReference type="Proteomes" id="UP000767238"/>
    </source>
</evidence>
<keyword evidence="1" id="KW-0472">Membrane</keyword>